<proteinExistence type="predicted"/>
<feature type="compositionally biased region" description="Polar residues" evidence="1">
    <location>
        <begin position="535"/>
        <end position="547"/>
    </location>
</feature>
<accession>A0A3M7H8I6</accession>
<keyword evidence="2" id="KW-0732">Signal</keyword>
<dbReference type="AlphaFoldDB" id="A0A3M7H8I6"/>
<feature type="compositionally biased region" description="Low complexity" evidence="1">
    <location>
        <begin position="973"/>
        <end position="988"/>
    </location>
</feature>
<feature type="chain" id="PRO_5018093033" evidence="2">
    <location>
        <begin position="22"/>
        <end position="1079"/>
    </location>
</feature>
<organism evidence="3 4">
    <name type="scientific">Hortaea werneckii</name>
    <name type="common">Black yeast</name>
    <name type="synonym">Cladosporium werneckii</name>
    <dbReference type="NCBI Taxonomy" id="91943"/>
    <lineage>
        <taxon>Eukaryota</taxon>
        <taxon>Fungi</taxon>
        <taxon>Dikarya</taxon>
        <taxon>Ascomycota</taxon>
        <taxon>Pezizomycotina</taxon>
        <taxon>Dothideomycetes</taxon>
        <taxon>Dothideomycetidae</taxon>
        <taxon>Mycosphaerellales</taxon>
        <taxon>Teratosphaeriaceae</taxon>
        <taxon>Hortaea</taxon>
    </lineage>
</organism>
<evidence type="ECO:0000313" key="3">
    <source>
        <dbReference type="EMBL" id="RMZ09508.1"/>
    </source>
</evidence>
<dbReference type="Proteomes" id="UP000280598">
    <property type="component" value="Unassembled WGS sequence"/>
</dbReference>
<feature type="signal peptide" evidence="2">
    <location>
        <begin position="1"/>
        <end position="21"/>
    </location>
</feature>
<feature type="region of interest" description="Disordered" evidence="1">
    <location>
        <begin position="664"/>
        <end position="696"/>
    </location>
</feature>
<dbReference type="VEuPathDB" id="FungiDB:BTJ68_00755"/>
<dbReference type="EMBL" id="QWIS01000073">
    <property type="protein sequence ID" value="RMZ09508.1"/>
    <property type="molecule type" value="Genomic_DNA"/>
</dbReference>
<feature type="compositionally biased region" description="Low complexity" evidence="1">
    <location>
        <begin position="665"/>
        <end position="676"/>
    </location>
</feature>
<feature type="compositionally biased region" description="Low complexity" evidence="1">
    <location>
        <begin position="518"/>
        <end position="531"/>
    </location>
</feature>
<protein>
    <submittedName>
        <fullName evidence="3">Uncharacterized protein</fullName>
    </submittedName>
</protein>
<feature type="region of interest" description="Disordered" evidence="1">
    <location>
        <begin position="703"/>
        <end position="722"/>
    </location>
</feature>
<feature type="region of interest" description="Disordered" evidence="1">
    <location>
        <begin position="950"/>
        <end position="1044"/>
    </location>
</feature>
<gene>
    <name evidence="3" type="ORF">D0860_04195</name>
</gene>
<sequence length="1079" mass="109478">MGVPIWLLALLDVLAAQATEATGVADYVAAGVGLQTGASQHESSAAATSASSGWNSSIVTASVPVKHSQTAVTGSGAGNTGVYEWSNVSLTGDCFAQWDAYWTASSSATELSMIIATATQTIVRTPTYYSTSYEELGPSSWTRVVTQYADANNVFPIATYTTTRSDDGGTRRITEPTSTGEPTTRVSTVEFEKNVPAYSGTITSPACVLPSVVPQCQSRWDAWIAAGAAQERPLCQAAEVDSAQCSTIISARTWWPATQSFAPGCSLGCQTCAITGDTVQVYYWPPTTATAVENGTLTASASHALNTGASNATGPVTAIVGDATLTSPTIYISYRSLYASNSCHQVGQRYSNTIIPLAKNDDLKSLAYHQLDDMPARPGLSGSPSSWEYEELSFNLTDLNEPVPQSIYMQLPRCQLSLSAYTKAGFQASDFTCSEYGAYKPLIAIPTEVRDLDPAWASCTAWYGGAYDPPKALQGATAIATPEVPTPVKATSASAGSTATDSLPSQTATALPADPAGSSGADPSDPNASSDDSSENQSQAATATLKASGSESSSGELLPSSDPGTTAKADPLIDATQTGIPEASQNTANTFSRATSGSQDSDESGSYQVQPTKSDANGSTSKAAGGASNEAAQTETAFTPSTTNALSILQSALSSATTLEHHKTVTSSVSTEPSVVNSHVGGNEAVGTASTVSQNQGSSVILQTPDVHAPPSNNPGAGSEIGEEPLAESLALEASTTAGYQQGTVLTIGSVEVTASANSDGAVLQNEEETATLSAEGAEATFAGEGVSLNLEGQLAVGSSTYAVPPQEPASTAIAISNGGHTNYPIAVSGRTNAFEVAGNTLSVGGPAKTLDDGHVVTATDGWLLVDSTSSILIPHGATAAPSAQSEPTLVTIGGSEFTASGVSGRPSEIVIGSHTLSAGGLAATINSETISQASDGVIVADGTTLKVPSKTMHGATMKGTDASTMHDPSPEPAATASSTADTVVTSEPVHSQGEGDSASKPGDGHLESNSANSVSRGGSSNAAATSSMTRSPSAESTSGLGPEQTAWATASTAVKMACCAQGWPAALVIAFLIMCIGM</sequence>
<name>A0A3M7H8I6_HORWE</name>
<feature type="compositionally biased region" description="Polar residues" evidence="1">
    <location>
        <begin position="575"/>
        <end position="622"/>
    </location>
</feature>
<evidence type="ECO:0000313" key="4">
    <source>
        <dbReference type="Proteomes" id="UP000280598"/>
    </source>
</evidence>
<reference evidence="3 4" key="1">
    <citation type="journal article" date="2018" name="BMC Genomics">
        <title>Genomic evidence for intraspecific hybridization in a clonal and extremely halotolerant yeast.</title>
        <authorList>
            <person name="Gostincar C."/>
            <person name="Stajich J.E."/>
            <person name="Zupancic J."/>
            <person name="Zalar P."/>
            <person name="Gunde-Cimerman N."/>
        </authorList>
    </citation>
    <scope>NUCLEOTIDE SEQUENCE [LARGE SCALE GENOMIC DNA]</scope>
    <source>
        <strain evidence="3 4">EXF-562</strain>
    </source>
</reference>
<feature type="compositionally biased region" description="Low complexity" evidence="1">
    <location>
        <begin position="548"/>
        <end position="561"/>
    </location>
</feature>
<comment type="caution">
    <text evidence="3">The sequence shown here is derived from an EMBL/GenBank/DDBJ whole genome shotgun (WGS) entry which is preliminary data.</text>
</comment>
<feature type="region of interest" description="Disordered" evidence="1">
    <location>
        <begin position="488"/>
        <end position="636"/>
    </location>
</feature>
<evidence type="ECO:0000256" key="1">
    <source>
        <dbReference type="SAM" id="MobiDB-lite"/>
    </source>
</evidence>
<feature type="compositionally biased region" description="Polar residues" evidence="1">
    <location>
        <begin position="1008"/>
        <end position="1040"/>
    </location>
</feature>
<evidence type="ECO:0000256" key="2">
    <source>
        <dbReference type="SAM" id="SignalP"/>
    </source>
</evidence>
<feature type="compositionally biased region" description="Low complexity" evidence="1">
    <location>
        <begin position="490"/>
        <end position="502"/>
    </location>
</feature>